<evidence type="ECO:0000256" key="4">
    <source>
        <dbReference type="HAMAP-Rule" id="MF_00171"/>
    </source>
</evidence>
<dbReference type="Pfam" id="PF01416">
    <property type="entry name" value="PseudoU_synth_1"/>
    <property type="match status" value="2"/>
</dbReference>
<evidence type="ECO:0000256" key="3">
    <source>
        <dbReference type="ARBA" id="ARBA00023235"/>
    </source>
</evidence>
<comment type="subunit">
    <text evidence="4">Homodimer.</text>
</comment>
<organism evidence="9 10">
    <name type="scientific">Thermosporothrix hazakensis</name>
    <dbReference type="NCBI Taxonomy" id="644383"/>
    <lineage>
        <taxon>Bacteria</taxon>
        <taxon>Bacillati</taxon>
        <taxon>Chloroflexota</taxon>
        <taxon>Ktedonobacteria</taxon>
        <taxon>Ktedonobacterales</taxon>
        <taxon>Thermosporotrichaceae</taxon>
        <taxon>Thermosporothrix</taxon>
    </lineage>
</organism>
<feature type="binding site" evidence="4 6">
    <location>
        <position position="111"/>
    </location>
    <ligand>
        <name>substrate</name>
    </ligand>
</feature>
<sequence>MNIACGIEYDGTDYHGFQRQPRSHGATVQGVLETAIERISGAFSVVSSAGRTDAGVHASGQVINFRPQKLLRPDAWRRALNAVLPDTVVVRWVREVPETFHARFSALSRSYRYSIWNDAAPTALRSRYTLFCPRALDVALMQEACQFLLGTHDFGAFGHSPYDSDPTKPGPHHCIRTMLEARCTRDPVQPELIYCDFSANAFLTGQVRRMVGTLLLVGQKRLSVAEFAEIVRRAEKTHPGSAAPSHGLCLVRVEYPEKFGVNA</sequence>
<feature type="domain" description="Pseudouridine synthase I TruA alpha/beta" evidence="8">
    <location>
        <begin position="8"/>
        <end position="104"/>
    </location>
</feature>
<comment type="function">
    <text evidence="4">Formation of pseudouridine at positions 38, 39 and 40 in the anticodon stem and loop of transfer RNAs.</text>
</comment>
<keyword evidence="3 4" id="KW-0413">Isomerase</keyword>
<evidence type="ECO:0000259" key="8">
    <source>
        <dbReference type="Pfam" id="PF01416"/>
    </source>
</evidence>
<evidence type="ECO:0000256" key="2">
    <source>
        <dbReference type="ARBA" id="ARBA00022694"/>
    </source>
</evidence>
<dbReference type="GO" id="GO:0031119">
    <property type="term" value="P:tRNA pseudouridine synthesis"/>
    <property type="evidence" value="ECO:0007669"/>
    <property type="project" value="UniProtKB-UniRule"/>
</dbReference>
<comment type="similarity">
    <text evidence="1 4 7">Belongs to the tRNA pseudouridine synthase TruA family.</text>
</comment>
<evidence type="ECO:0000256" key="1">
    <source>
        <dbReference type="ARBA" id="ARBA00009375"/>
    </source>
</evidence>
<comment type="caution">
    <text evidence="4">Lacks conserved residue(s) required for the propagation of feature annotation.</text>
</comment>
<accession>A0A326TZQ8</accession>
<dbReference type="EMBL" id="QKUF01000027">
    <property type="protein sequence ID" value="PZW23300.1"/>
    <property type="molecule type" value="Genomic_DNA"/>
</dbReference>
<dbReference type="CDD" id="cd02570">
    <property type="entry name" value="PseudoU_synth_EcTruA"/>
    <property type="match status" value="1"/>
</dbReference>
<dbReference type="SUPFAM" id="SSF55120">
    <property type="entry name" value="Pseudouridine synthase"/>
    <property type="match status" value="1"/>
</dbReference>
<dbReference type="HAMAP" id="MF_00171">
    <property type="entry name" value="TruA"/>
    <property type="match status" value="1"/>
</dbReference>
<proteinExistence type="inferred from homology"/>
<dbReference type="FunFam" id="3.30.70.580:FF:000001">
    <property type="entry name" value="tRNA pseudouridine synthase A"/>
    <property type="match status" value="1"/>
</dbReference>
<dbReference type="PANTHER" id="PTHR11142">
    <property type="entry name" value="PSEUDOURIDYLATE SYNTHASE"/>
    <property type="match status" value="1"/>
</dbReference>
<name>A0A326TZQ8_THEHA</name>
<comment type="catalytic activity">
    <reaction evidence="4 7">
        <text>uridine(38/39/40) in tRNA = pseudouridine(38/39/40) in tRNA</text>
        <dbReference type="Rhea" id="RHEA:22376"/>
        <dbReference type="Rhea" id="RHEA-COMP:10085"/>
        <dbReference type="Rhea" id="RHEA-COMP:10087"/>
        <dbReference type="ChEBI" id="CHEBI:65314"/>
        <dbReference type="ChEBI" id="CHEBI:65315"/>
        <dbReference type="EC" id="5.4.99.12"/>
    </reaction>
</comment>
<dbReference type="NCBIfam" id="TIGR00071">
    <property type="entry name" value="hisT_truA"/>
    <property type="match status" value="1"/>
</dbReference>
<dbReference type="InterPro" id="IPR001406">
    <property type="entry name" value="PsdUridine_synth_TruA"/>
</dbReference>
<dbReference type="EC" id="5.4.99.12" evidence="4"/>
<dbReference type="AlphaFoldDB" id="A0A326TZQ8"/>
<protein>
    <recommendedName>
        <fullName evidence="4">tRNA pseudouridine synthase A</fullName>
        <ecNumber evidence="4">5.4.99.12</ecNumber>
    </recommendedName>
    <alternativeName>
        <fullName evidence="4">tRNA pseudouridine(38-40) synthase</fullName>
    </alternativeName>
    <alternativeName>
        <fullName evidence="4">tRNA pseudouridylate synthase I</fullName>
    </alternativeName>
    <alternativeName>
        <fullName evidence="4">tRNA-uridine isomerase I</fullName>
    </alternativeName>
</protein>
<dbReference type="Gene3D" id="3.30.70.660">
    <property type="entry name" value="Pseudouridine synthase I, catalytic domain, C-terminal subdomain"/>
    <property type="match status" value="1"/>
</dbReference>
<evidence type="ECO:0000313" key="9">
    <source>
        <dbReference type="EMBL" id="PZW23300.1"/>
    </source>
</evidence>
<comment type="caution">
    <text evidence="9">The sequence shown here is derived from an EMBL/GenBank/DDBJ whole genome shotgun (WGS) entry which is preliminary data.</text>
</comment>
<dbReference type="PANTHER" id="PTHR11142:SF0">
    <property type="entry name" value="TRNA PSEUDOURIDINE SYNTHASE-LIKE 1"/>
    <property type="match status" value="1"/>
</dbReference>
<feature type="domain" description="Pseudouridine synthase I TruA alpha/beta" evidence="8">
    <location>
        <begin position="144"/>
        <end position="256"/>
    </location>
</feature>
<dbReference type="GO" id="GO:0003723">
    <property type="term" value="F:RNA binding"/>
    <property type="evidence" value="ECO:0007669"/>
    <property type="project" value="InterPro"/>
</dbReference>
<dbReference type="PIRSF" id="PIRSF001430">
    <property type="entry name" value="tRNA_psdUrid_synth"/>
    <property type="match status" value="1"/>
</dbReference>
<dbReference type="RefSeq" id="WP_111325377.1">
    <property type="nucleotide sequence ID" value="NZ_BIFX01000001.1"/>
</dbReference>
<evidence type="ECO:0000256" key="7">
    <source>
        <dbReference type="RuleBase" id="RU003792"/>
    </source>
</evidence>
<evidence type="ECO:0000256" key="6">
    <source>
        <dbReference type="PIRSR" id="PIRSR001430-2"/>
    </source>
</evidence>
<feature type="active site" description="Nucleophile" evidence="4 5">
    <location>
        <position position="53"/>
    </location>
</feature>
<dbReference type="GO" id="GO:0160147">
    <property type="term" value="F:tRNA pseudouridine(38-40) synthase activity"/>
    <property type="evidence" value="ECO:0007669"/>
    <property type="project" value="UniProtKB-EC"/>
</dbReference>
<evidence type="ECO:0000256" key="5">
    <source>
        <dbReference type="PIRSR" id="PIRSR001430-1"/>
    </source>
</evidence>
<dbReference type="InterPro" id="IPR020095">
    <property type="entry name" value="PsdUridine_synth_TruA_C"/>
</dbReference>
<dbReference type="InterPro" id="IPR020097">
    <property type="entry name" value="PsdUridine_synth_TruA_a/b_dom"/>
</dbReference>
<keyword evidence="10" id="KW-1185">Reference proteome</keyword>
<evidence type="ECO:0000313" key="10">
    <source>
        <dbReference type="Proteomes" id="UP000248806"/>
    </source>
</evidence>
<dbReference type="InterPro" id="IPR020094">
    <property type="entry name" value="TruA/RsuA/RluB/E/F_N"/>
</dbReference>
<dbReference type="InterPro" id="IPR020103">
    <property type="entry name" value="PsdUridine_synth_cat_dom_sf"/>
</dbReference>
<dbReference type="Gene3D" id="3.30.70.580">
    <property type="entry name" value="Pseudouridine synthase I, catalytic domain, N-terminal subdomain"/>
    <property type="match status" value="1"/>
</dbReference>
<keyword evidence="2 4" id="KW-0819">tRNA processing</keyword>
<dbReference type="OrthoDB" id="9811823at2"/>
<dbReference type="Proteomes" id="UP000248806">
    <property type="component" value="Unassembled WGS sequence"/>
</dbReference>
<reference evidence="9 10" key="1">
    <citation type="submission" date="2018-06" db="EMBL/GenBank/DDBJ databases">
        <title>Genomic Encyclopedia of Archaeal and Bacterial Type Strains, Phase II (KMG-II): from individual species to whole genera.</title>
        <authorList>
            <person name="Goeker M."/>
        </authorList>
    </citation>
    <scope>NUCLEOTIDE SEQUENCE [LARGE SCALE GENOMIC DNA]</scope>
    <source>
        <strain evidence="9 10">ATCC BAA-1881</strain>
    </source>
</reference>
<gene>
    <name evidence="4" type="primary">truA</name>
    <name evidence="9" type="ORF">EI42_05098</name>
</gene>